<feature type="transmembrane region" description="Helical" evidence="2">
    <location>
        <begin position="35"/>
        <end position="53"/>
    </location>
</feature>
<evidence type="ECO:0000313" key="5">
    <source>
        <dbReference type="Proteomes" id="UP000050969"/>
    </source>
</evidence>
<reference evidence="4 5" key="1">
    <citation type="journal article" date="2015" name="Genome Announc.">
        <title>Expanding the biotechnology potential of lactobacilli through comparative genomics of 213 strains and associated genera.</title>
        <authorList>
            <person name="Sun Z."/>
            <person name="Harris H.M."/>
            <person name="McCann A."/>
            <person name="Guo C."/>
            <person name="Argimon S."/>
            <person name="Zhang W."/>
            <person name="Yang X."/>
            <person name="Jeffery I.B."/>
            <person name="Cooney J.C."/>
            <person name="Kagawa T.F."/>
            <person name="Liu W."/>
            <person name="Song Y."/>
            <person name="Salvetti E."/>
            <person name="Wrobel A."/>
            <person name="Rasinkangas P."/>
            <person name="Parkhill J."/>
            <person name="Rea M.C."/>
            <person name="O'Sullivan O."/>
            <person name="Ritari J."/>
            <person name="Douillard F.P."/>
            <person name="Paul Ross R."/>
            <person name="Yang R."/>
            <person name="Briner A.E."/>
            <person name="Felis G.E."/>
            <person name="de Vos W.M."/>
            <person name="Barrangou R."/>
            <person name="Klaenhammer T.R."/>
            <person name="Caufield P.W."/>
            <person name="Cui Y."/>
            <person name="Zhang H."/>
            <person name="O'Toole P.W."/>
        </authorList>
    </citation>
    <scope>NUCLEOTIDE SEQUENCE [LARGE SCALE GENOMIC DNA]</scope>
    <source>
        <strain evidence="4 5">DSM 24301</strain>
    </source>
</reference>
<keyword evidence="2" id="KW-0812">Transmembrane</keyword>
<dbReference type="SUPFAM" id="SSF54001">
    <property type="entry name" value="Cysteine proteinases"/>
    <property type="match status" value="1"/>
</dbReference>
<feature type="domain" description="Transglutaminase-like" evidence="3">
    <location>
        <begin position="450"/>
        <end position="525"/>
    </location>
</feature>
<feature type="region of interest" description="Disordered" evidence="1">
    <location>
        <begin position="527"/>
        <end position="575"/>
    </location>
</feature>
<dbReference type="InterPro" id="IPR052901">
    <property type="entry name" value="Bact_TGase-like"/>
</dbReference>
<dbReference type="Proteomes" id="UP000050969">
    <property type="component" value="Unassembled WGS sequence"/>
</dbReference>
<feature type="transmembrane region" description="Helical" evidence="2">
    <location>
        <begin position="131"/>
        <end position="148"/>
    </location>
</feature>
<dbReference type="RefSeq" id="WP_056992707.1">
    <property type="nucleotide sequence ID" value="NZ_JQCE01000020.1"/>
</dbReference>
<feature type="transmembrane region" description="Helical" evidence="2">
    <location>
        <begin position="60"/>
        <end position="77"/>
    </location>
</feature>
<proteinExistence type="predicted"/>
<dbReference type="PANTHER" id="PTHR42736:SF1">
    <property type="entry name" value="PROTEIN-GLUTAMINE GAMMA-GLUTAMYLTRANSFERASE"/>
    <property type="match status" value="1"/>
</dbReference>
<feature type="transmembrane region" description="Helical" evidence="2">
    <location>
        <begin position="180"/>
        <end position="197"/>
    </location>
</feature>
<dbReference type="AlphaFoldDB" id="A0A0R2MUW1"/>
<evidence type="ECO:0000256" key="1">
    <source>
        <dbReference type="SAM" id="MobiDB-lite"/>
    </source>
</evidence>
<sequence length="697" mass="78152">MKKLILVSYKSLLMLWLCAIAAGPFLQINHLAQPWVLVAYSLIAVASGMLFALKPRWWPLGVVVLVGNTLGWLWWLFPSAGWLWTFWERFFTALRQFLLVGGLSVPQIVSVPLVFIVIAFLAVLIIGLDHYLIAWIVVFSYLLAVHVFNGNDLLLVFAQMGAVGLAFLGLHRYAEQPRRLLRWLIVTTVLVAGITVLNQNVASLNNALVDQTVSLRNWLNDRGFYQAISAYARQNMRTGLSENDRVLGGPVYDDPTPVVTVTQKTPHYFRAEVKSVYTGTGWQSARQQEMPVEATAPITDADTTYQKAETITMRQAADNTYVVLPYGRVQLTQTQPQSLERLRYNVQEARLMVTRGRTPTRISLQASAKKATVTQLAAVSAPKPTASQIQLPKLPARIKRLATRLTATQPTYYQKVKAVETYLNSAPQLTYSKVDAKVTPKNRDYVDYFLFDSRVGYCDNFSSAMVVLLRSVGIPARWAKGYNTGSVTKVNGDGTDVYTLSNADAHSWPEVYFPGFGWLPFEPTPGFSNPSSPTKSTTPPTASSQSQQSSSSTSSSRSQASSSQSSTSSSSRTTKAQQTSDISGWWWLVPIVVGITFLWWLQQRWLGLVALFLSKHVTRTNYEQRYRQLLWLLNRQWTRQKGETLLAYAKRVDETLQLDGTFSQATRQYEASRFGGEAVTGELHEVARAFDAYQKHH</sequence>
<dbReference type="InterPro" id="IPR038765">
    <property type="entry name" value="Papain-like_cys_pep_sf"/>
</dbReference>
<evidence type="ECO:0000313" key="4">
    <source>
        <dbReference type="EMBL" id="KRO17287.1"/>
    </source>
</evidence>
<dbReference type="SMART" id="SM00460">
    <property type="entry name" value="TGc"/>
    <property type="match status" value="1"/>
</dbReference>
<feature type="transmembrane region" description="Helical" evidence="2">
    <location>
        <begin position="584"/>
        <end position="601"/>
    </location>
</feature>
<protein>
    <submittedName>
        <fullName evidence="4">Membrane associated transglutaminase-like enzyme</fullName>
    </submittedName>
</protein>
<keyword evidence="5" id="KW-1185">Reference proteome</keyword>
<dbReference type="PANTHER" id="PTHR42736">
    <property type="entry name" value="PROTEIN-GLUTAMINE GAMMA-GLUTAMYLTRANSFERASE"/>
    <property type="match status" value="1"/>
</dbReference>
<feature type="transmembrane region" description="Helical" evidence="2">
    <location>
        <begin position="12"/>
        <end position="29"/>
    </location>
</feature>
<dbReference type="Pfam" id="PF13559">
    <property type="entry name" value="DUF4129"/>
    <property type="match status" value="1"/>
</dbReference>
<organism evidence="4 5">
    <name type="scientific">Lacticaseibacillus saniviri JCM 17471 = DSM 24301</name>
    <dbReference type="NCBI Taxonomy" id="1293598"/>
    <lineage>
        <taxon>Bacteria</taxon>
        <taxon>Bacillati</taxon>
        <taxon>Bacillota</taxon>
        <taxon>Bacilli</taxon>
        <taxon>Lactobacillales</taxon>
        <taxon>Lactobacillaceae</taxon>
        <taxon>Lacticaseibacillus</taxon>
    </lineage>
</organism>
<comment type="caution">
    <text evidence="4">The sequence shown here is derived from an EMBL/GenBank/DDBJ whole genome shotgun (WGS) entry which is preliminary data.</text>
</comment>
<keyword evidence="2" id="KW-0472">Membrane</keyword>
<dbReference type="InterPro" id="IPR025403">
    <property type="entry name" value="TgpA-like_C"/>
</dbReference>
<name>A0A0R2MUW1_9LACO</name>
<dbReference type="Pfam" id="PF01841">
    <property type="entry name" value="Transglut_core"/>
    <property type="match status" value="1"/>
</dbReference>
<accession>A0A0R2MUW1</accession>
<gene>
    <name evidence="4" type="ORF">IV56_GL000407</name>
</gene>
<feature type="transmembrane region" description="Helical" evidence="2">
    <location>
        <begin position="97"/>
        <end position="124"/>
    </location>
</feature>
<feature type="compositionally biased region" description="Low complexity" evidence="1">
    <location>
        <begin position="531"/>
        <end position="575"/>
    </location>
</feature>
<dbReference type="PATRIC" id="fig|1293598.4.peg.439"/>
<dbReference type="STRING" id="1293598.IV56_GL000407"/>
<keyword evidence="2" id="KW-1133">Transmembrane helix</keyword>
<dbReference type="Gene3D" id="3.10.620.30">
    <property type="match status" value="1"/>
</dbReference>
<dbReference type="InterPro" id="IPR002931">
    <property type="entry name" value="Transglutaminase-like"/>
</dbReference>
<evidence type="ECO:0000256" key="2">
    <source>
        <dbReference type="SAM" id="Phobius"/>
    </source>
</evidence>
<evidence type="ECO:0000259" key="3">
    <source>
        <dbReference type="SMART" id="SM00460"/>
    </source>
</evidence>
<feature type="transmembrane region" description="Helical" evidence="2">
    <location>
        <begin position="154"/>
        <end position="173"/>
    </location>
</feature>
<dbReference type="EMBL" id="JQCE01000020">
    <property type="protein sequence ID" value="KRO17287.1"/>
    <property type="molecule type" value="Genomic_DNA"/>
</dbReference>